<dbReference type="EMBL" id="CAJNOR010001479">
    <property type="protein sequence ID" value="CAF1149950.1"/>
    <property type="molecule type" value="Genomic_DNA"/>
</dbReference>
<proteinExistence type="predicted"/>
<dbReference type="OrthoDB" id="9984351at2759"/>
<name>A0A814SW36_ADIRI</name>
<dbReference type="Proteomes" id="UP000663852">
    <property type="component" value="Unassembled WGS sequence"/>
</dbReference>
<organism evidence="2 3">
    <name type="scientific">Adineta ricciae</name>
    <name type="common">Rotifer</name>
    <dbReference type="NCBI Taxonomy" id="249248"/>
    <lineage>
        <taxon>Eukaryota</taxon>
        <taxon>Metazoa</taxon>
        <taxon>Spiralia</taxon>
        <taxon>Gnathifera</taxon>
        <taxon>Rotifera</taxon>
        <taxon>Eurotatoria</taxon>
        <taxon>Bdelloidea</taxon>
        <taxon>Adinetida</taxon>
        <taxon>Adinetidae</taxon>
        <taxon>Adineta</taxon>
    </lineage>
</organism>
<dbReference type="Proteomes" id="UP000663828">
    <property type="component" value="Unassembled WGS sequence"/>
</dbReference>
<keyword evidence="3" id="KW-1185">Reference proteome</keyword>
<dbReference type="EMBL" id="CAJNOJ010000111">
    <property type="protein sequence ID" value="CAF1134711.1"/>
    <property type="molecule type" value="Genomic_DNA"/>
</dbReference>
<reference evidence="2" key="1">
    <citation type="submission" date="2021-02" db="EMBL/GenBank/DDBJ databases">
        <authorList>
            <person name="Nowell W R."/>
        </authorList>
    </citation>
    <scope>NUCLEOTIDE SEQUENCE</scope>
</reference>
<dbReference type="AlphaFoldDB" id="A0A814SW36"/>
<gene>
    <name evidence="1" type="ORF">EDS130_LOCUS21759</name>
    <name evidence="2" type="ORF">XAT740_LOCUS20894</name>
</gene>
<evidence type="ECO:0000313" key="1">
    <source>
        <dbReference type="EMBL" id="CAF1134711.1"/>
    </source>
</evidence>
<comment type="caution">
    <text evidence="2">The sequence shown here is derived from an EMBL/GenBank/DDBJ whole genome shotgun (WGS) entry which is preliminary data.</text>
</comment>
<evidence type="ECO:0000313" key="2">
    <source>
        <dbReference type="EMBL" id="CAF1149950.1"/>
    </source>
</evidence>
<protein>
    <submittedName>
        <fullName evidence="2">Uncharacterized protein</fullName>
    </submittedName>
</protein>
<accession>A0A814SW36</accession>
<sequence>MSEPEEIDRLTIVAEDTMQIVSDLNCLLRRIGSKLRGSSTWQSEEHISLFRELIGMLKSIKTLCDDLINERMSDPSTTVNHVWHMIELYSDTPDTVKDGTELLERFFKLKRRSMIKPTNYEQTIEDYVHWQNDTVKYFVEQYHTKTINDRLNEIRRLWDWNYRAHERIFFGGAARPLHIKKVTEFSASISVYYDLLWPLYKDNRDKLPLALHNLLHKESDKYWPNYEIFPCTASQNIIEKCLQYFYAKDRHNTWFVNSSYSDYIPFVNSAREIFEIRFDGARMTSPDDHTTEWVLKDLRQRCRNISRKNMNRVPATIVILLTSKNRFGSRIDVDHIHTELKREFPQIITLVDGCQDAMAFTQVDIIVYSKRFTTTGTIGLVNKEFLLKNPRLRKKLTPGANFPVGILAQIYISVNMMNEKLAYGIEELVNSSRWDSWQSPLTQELTSAMNDLHRDRPNGLTYSYEEDTAGTILTLSCRDNGHVLLPKLWALLKKEGHSLDCFVMDNLYLASVNGISSQQIRHFIDHGFIDQIRQVEANSSDYLAWPLLPYWVTEPNDMTVADLHNHFDICRQYHCCLRMYMGRCGYSSKLSRLIELIDNIFATNKLDIPDDLLGKHPSQWPT</sequence>
<evidence type="ECO:0000313" key="3">
    <source>
        <dbReference type="Proteomes" id="UP000663828"/>
    </source>
</evidence>